<dbReference type="EMBL" id="MK072201">
    <property type="protein sequence ID" value="AYV79949.1"/>
    <property type="molecule type" value="Genomic_DNA"/>
</dbReference>
<protein>
    <submittedName>
        <fullName evidence="1">Uncharacterized protein</fullName>
    </submittedName>
</protein>
<evidence type="ECO:0000313" key="1">
    <source>
        <dbReference type="EMBL" id="AYV79949.1"/>
    </source>
</evidence>
<proteinExistence type="predicted"/>
<reference evidence="1" key="1">
    <citation type="submission" date="2018-10" db="EMBL/GenBank/DDBJ databases">
        <title>Hidden diversity of soil giant viruses.</title>
        <authorList>
            <person name="Schulz F."/>
            <person name="Alteio L."/>
            <person name="Goudeau D."/>
            <person name="Ryan E.M."/>
            <person name="Malmstrom R.R."/>
            <person name="Blanchard J."/>
            <person name="Woyke T."/>
        </authorList>
    </citation>
    <scope>NUCLEOTIDE SEQUENCE</scope>
    <source>
        <strain evidence="1">GAV1</strain>
    </source>
</reference>
<gene>
    <name evidence="1" type="ORF">Gaeavirus3_3</name>
</gene>
<accession>A0A3G5A397</accession>
<sequence length="204" mass="23975">MSGKVYVASMNMRGCWAVPPNQDIIKLNVTSAQSKSSKNRRDFSPMTMIKDSYKGFLNFESYWQSGKVYDRIDHKLTKEWWRLLTEPKRRYPNSKNNKILYAQFDDYPNEHMDYLASRKKIYVPEYFDLMKNTEMAQFYKKLVEQGTDVIVYDFDGPRCEDGSVTYMEANVKNLKTKLNDLSNPFGHGYIVAGWLKGIYPSQYI</sequence>
<name>A0A3G5A397_9VIRU</name>
<organism evidence="1">
    <name type="scientific">Gaeavirus sp</name>
    <dbReference type="NCBI Taxonomy" id="2487767"/>
    <lineage>
        <taxon>Viruses</taxon>
        <taxon>Varidnaviria</taxon>
        <taxon>Bamfordvirae</taxon>
        <taxon>Nucleocytoviricota</taxon>
        <taxon>Megaviricetes</taxon>
        <taxon>Imitervirales</taxon>
        <taxon>Mimiviridae</taxon>
        <taxon>Klosneuvirinae</taxon>
    </lineage>
</organism>